<dbReference type="Pfam" id="PF13843">
    <property type="entry name" value="DDE_Tnp_1_7"/>
    <property type="match status" value="1"/>
</dbReference>
<dbReference type="InterPro" id="IPR029526">
    <property type="entry name" value="PGBD"/>
</dbReference>
<accession>A0A8X6LM16</accession>
<organism evidence="2 3">
    <name type="scientific">Trichonephila clavata</name>
    <name type="common">Joro spider</name>
    <name type="synonym">Nephila clavata</name>
    <dbReference type="NCBI Taxonomy" id="2740835"/>
    <lineage>
        <taxon>Eukaryota</taxon>
        <taxon>Metazoa</taxon>
        <taxon>Ecdysozoa</taxon>
        <taxon>Arthropoda</taxon>
        <taxon>Chelicerata</taxon>
        <taxon>Arachnida</taxon>
        <taxon>Araneae</taxon>
        <taxon>Araneomorphae</taxon>
        <taxon>Entelegynae</taxon>
        <taxon>Araneoidea</taxon>
        <taxon>Nephilidae</taxon>
        <taxon>Trichonephila</taxon>
    </lineage>
</organism>
<reference evidence="2" key="1">
    <citation type="submission" date="2020-07" db="EMBL/GenBank/DDBJ databases">
        <title>Multicomponent nature underlies the extraordinary mechanical properties of spider dragline silk.</title>
        <authorList>
            <person name="Kono N."/>
            <person name="Nakamura H."/>
            <person name="Mori M."/>
            <person name="Yoshida Y."/>
            <person name="Ohtoshi R."/>
            <person name="Malay A.D."/>
            <person name="Moran D.A.P."/>
            <person name="Tomita M."/>
            <person name="Numata K."/>
            <person name="Arakawa K."/>
        </authorList>
    </citation>
    <scope>NUCLEOTIDE SEQUENCE</scope>
</reference>
<proteinExistence type="predicted"/>
<comment type="caution">
    <text evidence="2">The sequence shown here is derived from an EMBL/GenBank/DDBJ whole genome shotgun (WGS) entry which is preliminary data.</text>
</comment>
<dbReference type="PANTHER" id="PTHR46599">
    <property type="entry name" value="PIGGYBAC TRANSPOSABLE ELEMENT-DERIVED PROTEIN 4"/>
    <property type="match status" value="1"/>
</dbReference>
<feature type="domain" description="PiggyBac transposable element-derived protein" evidence="1">
    <location>
        <begin position="22"/>
        <end position="141"/>
    </location>
</feature>
<protein>
    <submittedName>
        <fullName evidence="2">Transposase</fullName>
    </submittedName>
</protein>
<evidence type="ECO:0000313" key="2">
    <source>
        <dbReference type="EMBL" id="GFR13327.1"/>
    </source>
</evidence>
<evidence type="ECO:0000313" key="3">
    <source>
        <dbReference type="Proteomes" id="UP000887116"/>
    </source>
</evidence>
<dbReference type="OrthoDB" id="6435719at2759"/>
<dbReference type="Proteomes" id="UP000887116">
    <property type="component" value="Unassembled WGS sequence"/>
</dbReference>
<dbReference type="PANTHER" id="PTHR46599:SF6">
    <property type="entry name" value="DUAL SPECIFICITY PHOSPHATASE 26"/>
    <property type="match status" value="1"/>
</dbReference>
<dbReference type="AlphaFoldDB" id="A0A8X6LM16"/>
<dbReference type="EMBL" id="BMAO01026910">
    <property type="protein sequence ID" value="GFR13327.1"/>
    <property type="molecule type" value="Genomic_DNA"/>
</dbReference>
<gene>
    <name evidence="2" type="ORF">TNCT_439651</name>
</gene>
<keyword evidence="3" id="KW-1185">Reference proteome</keyword>
<sequence length="223" mass="26148">MMRILFQRMNRKANKLLKIPMNFAVAGTFRENKQEIPLDLLEFRSRSVGTTMYCFDNLYKILLSYKTKRNICVVLLSTFQEKLNINEESRKPEIIEFYNATKGAVDILDQMCNNMPCSRNTCRWPLGVLYGMINISLLNAHVIYVHSRARKSEKVLSRRKFAIKLSENLTVQWMEKRLNVTTLVQSTRAIICELMKLEQTLNHRNNRKLKKKNVLFAHKSGVE</sequence>
<evidence type="ECO:0000259" key="1">
    <source>
        <dbReference type="Pfam" id="PF13843"/>
    </source>
</evidence>
<name>A0A8X6LM16_TRICU</name>